<comment type="caution">
    <text evidence="1">The sequence shown here is derived from an EMBL/GenBank/DDBJ whole genome shotgun (WGS) entry which is preliminary data.</text>
</comment>
<reference evidence="1 2" key="1">
    <citation type="submission" date="2022-12" db="EMBL/GenBank/DDBJ databases">
        <title>Chromosome-scale assembly of the Ensete ventricosum genome.</title>
        <authorList>
            <person name="Dussert Y."/>
            <person name="Stocks J."/>
            <person name="Wendawek A."/>
            <person name="Woldeyes F."/>
            <person name="Nichols R.A."/>
            <person name="Borrell J.S."/>
        </authorList>
    </citation>
    <scope>NUCLEOTIDE SEQUENCE [LARGE SCALE GENOMIC DNA]</scope>
    <source>
        <strain evidence="2">cv. Maze</strain>
        <tissue evidence="1">Seeds</tissue>
    </source>
</reference>
<organism evidence="1 2">
    <name type="scientific">Ensete ventricosum</name>
    <name type="common">Abyssinian banana</name>
    <name type="synonym">Musa ensete</name>
    <dbReference type="NCBI Taxonomy" id="4639"/>
    <lineage>
        <taxon>Eukaryota</taxon>
        <taxon>Viridiplantae</taxon>
        <taxon>Streptophyta</taxon>
        <taxon>Embryophyta</taxon>
        <taxon>Tracheophyta</taxon>
        <taxon>Spermatophyta</taxon>
        <taxon>Magnoliopsida</taxon>
        <taxon>Liliopsida</taxon>
        <taxon>Zingiberales</taxon>
        <taxon>Musaceae</taxon>
        <taxon>Ensete</taxon>
    </lineage>
</organism>
<sequence length="177" mass="19964">MTSPPRRFAIAEQTRSRRGRVRARRRSLLFLSGINGEYITGLACVDGKHHPFGYLHRPIRFFRLEMNLESADRLSRPLRRSSPGCSFHISRRRHVEAVAPSAYPTKDAVQPRMKQVTSGRRVCGLPWRLGIKSLLPGSPPVTAPYLAAAPDLITSLHMSDSFISGTHSRCQIYCRNL</sequence>
<accession>A0AAV8QLN7</accession>
<gene>
    <name evidence="1" type="ORF">OPV22_023379</name>
</gene>
<dbReference type="Proteomes" id="UP001222027">
    <property type="component" value="Unassembled WGS sequence"/>
</dbReference>
<protein>
    <submittedName>
        <fullName evidence="1">Uncharacterized protein</fullName>
    </submittedName>
</protein>
<evidence type="ECO:0000313" key="1">
    <source>
        <dbReference type="EMBL" id="KAJ8479652.1"/>
    </source>
</evidence>
<proteinExistence type="predicted"/>
<evidence type="ECO:0000313" key="2">
    <source>
        <dbReference type="Proteomes" id="UP001222027"/>
    </source>
</evidence>
<keyword evidence="2" id="KW-1185">Reference proteome</keyword>
<dbReference type="EMBL" id="JAQQAF010000006">
    <property type="protein sequence ID" value="KAJ8479652.1"/>
    <property type="molecule type" value="Genomic_DNA"/>
</dbReference>
<dbReference type="AlphaFoldDB" id="A0AAV8QLN7"/>
<name>A0AAV8QLN7_ENSVE</name>